<evidence type="ECO:0000256" key="1">
    <source>
        <dbReference type="ARBA" id="ARBA00006739"/>
    </source>
</evidence>
<dbReference type="PANTHER" id="PTHR43630:SF1">
    <property type="entry name" value="POLY-BETA-1,6-N-ACETYL-D-GLUCOSAMINE SYNTHASE"/>
    <property type="match status" value="1"/>
</dbReference>
<keyword evidence="3 5" id="KW-0808">Transferase</keyword>
<name>A0A4R2TJX3_9FIRM</name>
<evidence type="ECO:0000313" key="5">
    <source>
        <dbReference type="EMBL" id="TCP95142.1"/>
    </source>
</evidence>
<organism evidence="5 6">
    <name type="scientific">Serpentinicella alkaliphila</name>
    <dbReference type="NCBI Taxonomy" id="1734049"/>
    <lineage>
        <taxon>Bacteria</taxon>
        <taxon>Bacillati</taxon>
        <taxon>Bacillota</taxon>
        <taxon>Clostridia</taxon>
        <taxon>Peptostreptococcales</taxon>
        <taxon>Natronincolaceae</taxon>
        <taxon>Serpentinicella</taxon>
    </lineage>
</organism>
<dbReference type="EMBL" id="SLYC01000064">
    <property type="protein sequence ID" value="TCP95142.1"/>
    <property type="molecule type" value="Genomic_DNA"/>
</dbReference>
<dbReference type="AlphaFoldDB" id="A0A4R2TJX3"/>
<dbReference type="InterPro" id="IPR029044">
    <property type="entry name" value="Nucleotide-diphossugar_trans"/>
</dbReference>
<evidence type="ECO:0000256" key="2">
    <source>
        <dbReference type="ARBA" id="ARBA00022676"/>
    </source>
</evidence>
<dbReference type="PANTHER" id="PTHR43630">
    <property type="entry name" value="POLY-BETA-1,6-N-ACETYL-D-GLUCOSAMINE SYNTHASE"/>
    <property type="match status" value="1"/>
</dbReference>
<accession>A0A4R2TJX3</accession>
<dbReference type="Pfam" id="PF13632">
    <property type="entry name" value="Glyco_trans_2_3"/>
    <property type="match status" value="1"/>
</dbReference>
<feature type="domain" description="Glycosyltransferase 2-like" evidence="4">
    <location>
        <begin position="14"/>
        <end position="87"/>
    </location>
</feature>
<evidence type="ECO:0000259" key="4">
    <source>
        <dbReference type="Pfam" id="PF13632"/>
    </source>
</evidence>
<dbReference type="Proteomes" id="UP000295504">
    <property type="component" value="Unassembled WGS sequence"/>
</dbReference>
<evidence type="ECO:0000256" key="3">
    <source>
        <dbReference type="ARBA" id="ARBA00022679"/>
    </source>
</evidence>
<protein>
    <submittedName>
        <fullName evidence="5">Glycosyl transferase family 2</fullName>
    </submittedName>
</protein>
<dbReference type="SUPFAM" id="SSF53448">
    <property type="entry name" value="Nucleotide-diphospho-sugar transferases"/>
    <property type="match status" value="1"/>
</dbReference>
<dbReference type="GO" id="GO:0016757">
    <property type="term" value="F:glycosyltransferase activity"/>
    <property type="evidence" value="ECO:0007669"/>
    <property type="project" value="UniProtKB-KW"/>
</dbReference>
<comment type="similarity">
    <text evidence="1">Belongs to the glycosyltransferase 2 family.</text>
</comment>
<sequence>MKGQAGRWFCFKLTTIPGTNFAIRKSILDELGGWDEGALSEDTELTIRVYNLVYKIMFYPAAVTWEQEPETWRVWWKQRTGWVQGNLYVIGNIY</sequence>
<comment type="caution">
    <text evidence="5">The sequence shown here is derived from an EMBL/GenBank/DDBJ whole genome shotgun (WGS) entry which is preliminary data.</text>
</comment>
<reference evidence="5 6" key="1">
    <citation type="submission" date="2019-03" db="EMBL/GenBank/DDBJ databases">
        <title>Genomic Encyclopedia of Type Strains, Phase IV (KMG-IV): sequencing the most valuable type-strain genomes for metagenomic binning, comparative biology and taxonomic classification.</title>
        <authorList>
            <person name="Goeker M."/>
        </authorList>
    </citation>
    <scope>NUCLEOTIDE SEQUENCE [LARGE SCALE GENOMIC DNA]</scope>
    <source>
        <strain evidence="5 6">DSM 100013</strain>
    </source>
</reference>
<gene>
    <name evidence="5" type="ORF">EDD79_106412</name>
</gene>
<dbReference type="InterPro" id="IPR001173">
    <property type="entry name" value="Glyco_trans_2-like"/>
</dbReference>
<proteinExistence type="inferred from homology"/>
<evidence type="ECO:0000313" key="6">
    <source>
        <dbReference type="Proteomes" id="UP000295504"/>
    </source>
</evidence>
<dbReference type="Gene3D" id="3.90.550.10">
    <property type="entry name" value="Spore Coat Polysaccharide Biosynthesis Protein SpsA, Chain A"/>
    <property type="match status" value="1"/>
</dbReference>
<keyword evidence="2" id="KW-0328">Glycosyltransferase</keyword>
<keyword evidence="6" id="KW-1185">Reference proteome</keyword>